<evidence type="ECO:0000313" key="3">
    <source>
        <dbReference type="EMBL" id="REF36512.1"/>
    </source>
</evidence>
<evidence type="ECO:0000259" key="2">
    <source>
        <dbReference type="Pfam" id="PF21922"/>
    </source>
</evidence>
<dbReference type="GO" id="GO:0005886">
    <property type="term" value="C:plasma membrane"/>
    <property type="evidence" value="ECO:0007669"/>
    <property type="project" value="TreeGrafter"/>
</dbReference>
<dbReference type="InterPro" id="IPR050515">
    <property type="entry name" value="Beta-lactam/transpept"/>
</dbReference>
<dbReference type="PANTHER" id="PTHR30627:SF24">
    <property type="entry name" value="PENICILLIN-BINDING PROTEIN 4B"/>
    <property type="match status" value="1"/>
</dbReference>
<dbReference type="InterPro" id="IPR001460">
    <property type="entry name" value="PCN-bd_Tpept"/>
</dbReference>
<evidence type="ECO:0000259" key="1">
    <source>
        <dbReference type="Pfam" id="PF00905"/>
    </source>
</evidence>
<feature type="domain" description="Penicillin binding protein A dimerisation" evidence="2">
    <location>
        <begin position="52"/>
        <end position="134"/>
    </location>
</feature>
<comment type="caution">
    <text evidence="3">The sequence shown here is derived from an EMBL/GenBank/DDBJ whole genome shotgun (WGS) entry which is preliminary data.</text>
</comment>
<organism evidence="3 4">
    <name type="scientific">Thermasporomyces composti</name>
    <dbReference type="NCBI Taxonomy" id="696763"/>
    <lineage>
        <taxon>Bacteria</taxon>
        <taxon>Bacillati</taxon>
        <taxon>Actinomycetota</taxon>
        <taxon>Actinomycetes</taxon>
        <taxon>Propionibacteriales</taxon>
        <taxon>Nocardioidaceae</taxon>
        <taxon>Thermasporomyces</taxon>
    </lineage>
</organism>
<dbReference type="Pfam" id="PF00905">
    <property type="entry name" value="Transpeptidase"/>
    <property type="match status" value="1"/>
</dbReference>
<feature type="domain" description="Penicillin-binding protein transpeptidase" evidence="1">
    <location>
        <begin position="155"/>
        <end position="478"/>
    </location>
</feature>
<sequence>MNRPIRRVAVAFMVLFFALLANVNYIQAYKADEYNKREGNTRVLLDEYARQRGPIVVDGTPVAYSVRTDDDLVYLRRYRDPHLYAHLTGFYSFTLGRRAIESAQNDVLAGTDSRLFVRRVVDMITNRQPQGGSVQLTIDPRVQQAAYEGLKGKVGAVVALEPKTGKVLAMVSRPSYDPNKLSSHSSRSIQKAWEELLEDPSNPWENRAAERHYPPGSTFKLVTAAAALSSGRYEADTLVSAPAELDLPLTTVNMTNWQDGLCGSSDRITLTEALATSCNTAFAAVGMDLGEDALREQAEKFGFGTTFLPEVRGVASVFPDELNAPQLAQSSIGQFDVRATPLQMAMVTAAIANDGKVMKPYVVESLSGPDLQTLEVTEPEVVSEAVSPQVANALKQMMVEVVENGTGKPVKIDGIQVGGKTGTAQTTPDRPPYAWFVSFAPADDPQVAVAVVIEKANVGRSEISGGRLAAPIAKSVMEAVIGK</sequence>
<dbReference type="InterPro" id="IPR012338">
    <property type="entry name" value="Beta-lactam/transpept-like"/>
</dbReference>
<dbReference type="RefSeq" id="WP_115850138.1">
    <property type="nucleotide sequence ID" value="NZ_QTUC01000001.1"/>
</dbReference>
<protein>
    <submittedName>
        <fullName evidence="3">Cell elongation-specific peptidoglycan D,D-transpeptidase</fullName>
    </submittedName>
</protein>
<dbReference type="GO" id="GO:0008658">
    <property type="term" value="F:penicillin binding"/>
    <property type="evidence" value="ECO:0007669"/>
    <property type="project" value="InterPro"/>
</dbReference>
<dbReference type="OrthoDB" id="9766847at2"/>
<dbReference type="SUPFAM" id="SSF56601">
    <property type="entry name" value="beta-lactamase/transpeptidase-like"/>
    <property type="match status" value="1"/>
</dbReference>
<dbReference type="Proteomes" id="UP000256485">
    <property type="component" value="Unassembled WGS sequence"/>
</dbReference>
<dbReference type="Gene3D" id="3.90.1310.10">
    <property type="entry name" value="Penicillin-binding protein 2a (Domain 2)"/>
    <property type="match status" value="1"/>
</dbReference>
<dbReference type="InterPro" id="IPR054120">
    <property type="entry name" value="PBPA_dimer"/>
</dbReference>
<dbReference type="PANTHER" id="PTHR30627">
    <property type="entry name" value="PEPTIDOGLYCAN D,D-TRANSPEPTIDASE"/>
    <property type="match status" value="1"/>
</dbReference>
<evidence type="ECO:0000313" key="4">
    <source>
        <dbReference type="Proteomes" id="UP000256485"/>
    </source>
</evidence>
<dbReference type="EMBL" id="QTUC01000001">
    <property type="protein sequence ID" value="REF36512.1"/>
    <property type="molecule type" value="Genomic_DNA"/>
</dbReference>
<dbReference type="Gene3D" id="3.40.710.10">
    <property type="entry name" value="DD-peptidase/beta-lactamase superfamily"/>
    <property type="match status" value="1"/>
</dbReference>
<dbReference type="GO" id="GO:0071972">
    <property type="term" value="F:peptidoglycan L,D-transpeptidase activity"/>
    <property type="evidence" value="ECO:0007669"/>
    <property type="project" value="TreeGrafter"/>
</dbReference>
<proteinExistence type="predicted"/>
<keyword evidence="4" id="KW-1185">Reference proteome</keyword>
<gene>
    <name evidence="3" type="ORF">DFJ64_1924</name>
</gene>
<dbReference type="Pfam" id="PF21922">
    <property type="entry name" value="PBP_dimer_2"/>
    <property type="match status" value="1"/>
</dbReference>
<dbReference type="AlphaFoldDB" id="A0A3D9V3X1"/>
<name>A0A3D9V3X1_THECX</name>
<accession>A0A3D9V3X1</accession>
<dbReference type="GO" id="GO:0071555">
    <property type="term" value="P:cell wall organization"/>
    <property type="evidence" value="ECO:0007669"/>
    <property type="project" value="TreeGrafter"/>
</dbReference>
<reference evidence="3 4" key="1">
    <citation type="submission" date="2018-08" db="EMBL/GenBank/DDBJ databases">
        <title>Sequencing the genomes of 1000 actinobacteria strains.</title>
        <authorList>
            <person name="Klenk H.-P."/>
        </authorList>
    </citation>
    <scope>NUCLEOTIDE SEQUENCE [LARGE SCALE GENOMIC DNA]</scope>
    <source>
        <strain evidence="3 4">DSM 22891</strain>
    </source>
</reference>